<keyword evidence="2" id="KW-1185">Reference proteome</keyword>
<organism evidence="1 2">
    <name type="scientific">Elysia crispata</name>
    <name type="common">lettuce slug</name>
    <dbReference type="NCBI Taxonomy" id="231223"/>
    <lineage>
        <taxon>Eukaryota</taxon>
        <taxon>Metazoa</taxon>
        <taxon>Spiralia</taxon>
        <taxon>Lophotrochozoa</taxon>
        <taxon>Mollusca</taxon>
        <taxon>Gastropoda</taxon>
        <taxon>Heterobranchia</taxon>
        <taxon>Euthyneura</taxon>
        <taxon>Panpulmonata</taxon>
        <taxon>Sacoglossa</taxon>
        <taxon>Placobranchoidea</taxon>
        <taxon>Plakobranchidae</taxon>
        <taxon>Elysia</taxon>
    </lineage>
</organism>
<name>A0AAE1DYW3_9GAST</name>
<gene>
    <name evidence="1" type="ORF">RRG08_063621</name>
</gene>
<sequence>MWYRVKSACTGHSPINVVPRKERMCLSQREGNCLVFCTSGNVRDLLGVLHVRERQGSAWCSARPGTSGICLVFCTSGNVRDLLGVLHVRNVRELLGVLHVRERQGSAWCSARQERQGTAWCSARQESHYLWCLPRYFDIAIDIAIDNSCIYILQSLQCDIVEHKNLPVSYCGSAVNGHWSSPLFLPTCSIVVGDGLTTGLKWRTDHQAVLWSPLSTTLPESLW</sequence>
<proteinExistence type="predicted"/>
<dbReference type="EMBL" id="JAWDGP010001799">
    <property type="protein sequence ID" value="KAK3788116.1"/>
    <property type="molecule type" value="Genomic_DNA"/>
</dbReference>
<comment type="caution">
    <text evidence="1">The sequence shown here is derived from an EMBL/GenBank/DDBJ whole genome shotgun (WGS) entry which is preliminary data.</text>
</comment>
<dbReference type="Proteomes" id="UP001283361">
    <property type="component" value="Unassembled WGS sequence"/>
</dbReference>
<dbReference type="AlphaFoldDB" id="A0AAE1DYW3"/>
<evidence type="ECO:0000313" key="2">
    <source>
        <dbReference type="Proteomes" id="UP001283361"/>
    </source>
</evidence>
<protein>
    <submittedName>
        <fullName evidence="1">Uncharacterized protein</fullName>
    </submittedName>
</protein>
<evidence type="ECO:0000313" key="1">
    <source>
        <dbReference type="EMBL" id="KAK3788116.1"/>
    </source>
</evidence>
<reference evidence="1" key="1">
    <citation type="journal article" date="2023" name="G3 (Bethesda)">
        <title>A reference genome for the long-term kleptoplast-retaining sea slug Elysia crispata morphotype clarki.</title>
        <authorList>
            <person name="Eastman K.E."/>
            <person name="Pendleton A.L."/>
            <person name="Shaikh M.A."/>
            <person name="Suttiyut T."/>
            <person name="Ogas R."/>
            <person name="Tomko P."/>
            <person name="Gavelis G."/>
            <person name="Widhalm J.R."/>
            <person name="Wisecaver J.H."/>
        </authorList>
    </citation>
    <scope>NUCLEOTIDE SEQUENCE</scope>
    <source>
        <strain evidence="1">ECLA1</strain>
    </source>
</reference>
<accession>A0AAE1DYW3</accession>